<protein>
    <submittedName>
        <fullName evidence="9">MMPL family transporter</fullName>
    </submittedName>
</protein>
<dbReference type="Gene3D" id="1.20.1640.10">
    <property type="entry name" value="Multidrug efflux transporter AcrB transmembrane domain"/>
    <property type="match status" value="2"/>
</dbReference>
<feature type="transmembrane region" description="Helical" evidence="7">
    <location>
        <begin position="704"/>
        <end position="732"/>
    </location>
</feature>
<evidence type="ECO:0000256" key="6">
    <source>
        <dbReference type="ARBA" id="ARBA00023136"/>
    </source>
</evidence>
<comment type="similarity">
    <text evidence="2">Belongs to the resistance-nodulation-cell division (RND) (TC 2.A.6) family. MmpL subfamily.</text>
</comment>
<keyword evidence="5 7" id="KW-1133">Transmembrane helix</keyword>
<feature type="domain" description="SSD" evidence="8">
    <location>
        <begin position="219"/>
        <end position="348"/>
    </location>
</feature>
<organism evidence="9 10">
    <name type="scientific">Cryptosporangium phraense</name>
    <dbReference type="NCBI Taxonomy" id="2593070"/>
    <lineage>
        <taxon>Bacteria</taxon>
        <taxon>Bacillati</taxon>
        <taxon>Actinomycetota</taxon>
        <taxon>Actinomycetes</taxon>
        <taxon>Cryptosporangiales</taxon>
        <taxon>Cryptosporangiaceae</taxon>
        <taxon>Cryptosporangium</taxon>
    </lineage>
</organism>
<evidence type="ECO:0000256" key="7">
    <source>
        <dbReference type="SAM" id="Phobius"/>
    </source>
</evidence>
<dbReference type="InterPro" id="IPR004869">
    <property type="entry name" value="MMPL_dom"/>
</dbReference>
<name>A0A545ATV6_9ACTN</name>
<dbReference type="Proteomes" id="UP000317982">
    <property type="component" value="Unassembled WGS sequence"/>
</dbReference>
<dbReference type="InterPro" id="IPR050545">
    <property type="entry name" value="Mycobact_MmpL"/>
</dbReference>
<keyword evidence="3" id="KW-1003">Cell membrane</keyword>
<gene>
    <name evidence="9" type="ORF">FL583_12430</name>
</gene>
<keyword evidence="10" id="KW-1185">Reference proteome</keyword>
<feature type="transmembrane region" description="Helical" evidence="7">
    <location>
        <begin position="219"/>
        <end position="240"/>
    </location>
</feature>
<feature type="transmembrane region" description="Helical" evidence="7">
    <location>
        <begin position="421"/>
        <end position="440"/>
    </location>
</feature>
<dbReference type="InParanoid" id="A0A545ATV6"/>
<feature type="transmembrane region" description="Helical" evidence="7">
    <location>
        <begin position="606"/>
        <end position="623"/>
    </location>
</feature>
<comment type="subcellular location">
    <subcellularLocation>
        <location evidence="1">Cell membrane</location>
        <topology evidence="1">Multi-pass membrane protein</topology>
    </subcellularLocation>
</comment>
<feature type="transmembrane region" description="Helical" evidence="7">
    <location>
        <begin position="252"/>
        <end position="272"/>
    </location>
</feature>
<dbReference type="PROSITE" id="PS50156">
    <property type="entry name" value="SSD"/>
    <property type="match status" value="1"/>
</dbReference>
<dbReference type="Pfam" id="PF03176">
    <property type="entry name" value="MMPL"/>
    <property type="match status" value="2"/>
</dbReference>
<evidence type="ECO:0000256" key="4">
    <source>
        <dbReference type="ARBA" id="ARBA00022692"/>
    </source>
</evidence>
<evidence type="ECO:0000256" key="1">
    <source>
        <dbReference type="ARBA" id="ARBA00004651"/>
    </source>
</evidence>
<dbReference type="AlphaFoldDB" id="A0A545ATV6"/>
<dbReference type="EMBL" id="VIRS01000007">
    <property type="protein sequence ID" value="TQS44764.1"/>
    <property type="molecule type" value="Genomic_DNA"/>
</dbReference>
<feature type="transmembrane region" description="Helical" evidence="7">
    <location>
        <begin position="293"/>
        <end position="315"/>
    </location>
</feature>
<dbReference type="OrthoDB" id="2365435at2"/>
<evidence type="ECO:0000313" key="9">
    <source>
        <dbReference type="EMBL" id="TQS44764.1"/>
    </source>
</evidence>
<feature type="transmembrane region" description="Helical" evidence="7">
    <location>
        <begin position="663"/>
        <end position="683"/>
    </location>
</feature>
<evidence type="ECO:0000256" key="2">
    <source>
        <dbReference type="ARBA" id="ARBA00010157"/>
    </source>
</evidence>
<dbReference type="SUPFAM" id="SSF82866">
    <property type="entry name" value="Multidrug efflux transporter AcrB transmembrane domain"/>
    <property type="match status" value="2"/>
</dbReference>
<accession>A0A545ATV6</accession>
<evidence type="ECO:0000313" key="10">
    <source>
        <dbReference type="Proteomes" id="UP000317982"/>
    </source>
</evidence>
<feature type="transmembrane region" description="Helical" evidence="7">
    <location>
        <begin position="22"/>
        <end position="44"/>
    </location>
</feature>
<dbReference type="InterPro" id="IPR000731">
    <property type="entry name" value="SSD"/>
</dbReference>
<comment type="caution">
    <text evidence="9">The sequence shown here is derived from an EMBL/GenBank/DDBJ whole genome shotgun (WGS) entry which is preliminary data.</text>
</comment>
<dbReference type="PANTHER" id="PTHR33406">
    <property type="entry name" value="MEMBRANE PROTEIN MJ1562-RELATED"/>
    <property type="match status" value="1"/>
</dbReference>
<evidence type="ECO:0000256" key="5">
    <source>
        <dbReference type="ARBA" id="ARBA00022989"/>
    </source>
</evidence>
<keyword evidence="4 7" id="KW-0812">Transmembrane</keyword>
<sequence length="778" mass="81050">MLCVTVLEQAETSSPPRPRRGWPFAAIIAVGVLVFLVGGAGGSYQGKLSEVQKNDNASYLPASAESTKAGNESAKFTPIENLPGFVVFHRDGGLRAADRTAIASVATKARTLPGVDVSGVTPPQYSADGATAALYVPLVASKNGTALNGDQLLDHEKRVLSTARDAAPHGLAVHSAGPGGLLIAFIDAFSGLDSTLLLTAVVVIFLILLLVYRSIVLPFLPLISAGLALGLSSLVIYYLADAGTLTLTGQSQGILSVLVLGAGTDYALLLIARYREELHEYPPVDAMVAAWKASLPAIAASAATVTIGLLCLSFSELNSNKSLGPVSAIGIVCTLIVMTTFLPLALVLVPKLWFWPIPQLLAYVVPRLRRARPAGARGIFWTLGGSWVFWPRIPQRDHQSDIASHGLWGRVSRFVGAHHRAAWAGAVVVLLICLLGLTALKTDGLTTSEGFTSKPDAVVGQELYDANFDKGAGAPAVIVANAGSADAVIAAASKVDGVSREPGAVCVQPDYAKLAEAAKSAPAAPAQPSDGAAAGCVPPQLQVAPIDGRTVIDATLSDSYDSPAAYETVKRLRTAVHAVPGANAQVGGASAANLDVSTASVHDRNLIIPIVLLVIFVILAGLFRALIAPLLLIATVVLSFTATLGVCGFAFEHVFGFAGADQSFPLFAFVFLVALGIDYNIFLMTRVREEALQFGTREGVLRGLAVTGGVITSAGVVLAATFVVLGVLPLVFLAEVGFAVAFGVLLDTILVRSVLVPALAHDIGRFIWWPSKLSRAEP</sequence>
<feature type="transmembrane region" description="Helical" evidence="7">
    <location>
        <begin position="327"/>
        <end position="349"/>
    </location>
</feature>
<feature type="transmembrane region" description="Helical" evidence="7">
    <location>
        <begin position="195"/>
        <end position="212"/>
    </location>
</feature>
<feature type="transmembrane region" description="Helical" evidence="7">
    <location>
        <begin position="738"/>
        <end position="760"/>
    </location>
</feature>
<proteinExistence type="inferred from homology"/>
<evidence type="ECO:0000256" key="3">
    <source>
        <dbReference type="ARBA" id="ARBA00022475"/>
    </source>
</evidence>
<feature type="transmembrane region" description="Helical" evidence="7">
    <location>
        <begin position="630"/>
        <end position="651"/>
    </location>
</feature>
<dbReference type="GO" id="GO:0005886">
    <property type="term" value="C:plasma membrane"/>
    <property type="evidence" value="ECO:0007669"/>
    <property type="project" value="UniProtKB-SubCell"/>
</dbReference>
<dbReference type="PANTHER" id="PTHR33406:SF6">
    <property type="entry name" value="MEMBRANE PROTEIN YDGH-RELATED"/>
    <property type="match status" value="1"/>
</dbReference>
<evidence type="ECO:0000259" key="8">
    <source>
        <dbReference type="PROSITE" id="PS50156"/>
    </source>
</evidence>
<keyword evidence="6 7" id="KW-0472">Membrane</keyword>
<reference evidence="9 10" key="1">
    <citation type="submission" date="2019-07" db="EMBL/GenBank/DDBJ databases">
        <title>Cryptosporangium phraense sp. nov., isolated from plant litter.</title>
        <authorList>
            <person name="Suriyachadkun C."/>
        </authorList>
    </citation>
    <scope>NUCLEOTIDE SEQUENCE [LARGE SCALE GENOMIC DNA]</scope>
    <source>
        <strain evidence="9 10">A-T 5661</strain>
    </source>
</reference>